<dbReference type="GO" id="GO:0005829">
    <property type="term" value="C:cytosol"/>
    <property type="evidence" value="ECO:0007669"/>
    <property type="project" value="TreeGrafter"/>
</dbReference>
<dbReference type="PROSITE" id="PS51689">
    <property type="entry name" value="SAM_RNA_A_N6_MT"/>
    <property type="match status" value="1"/>
</dbReference>
<dbReference type="AlphaFoldDB" id="A0A132N1C0"/>
<dbReference type="PANTHER" id="PTHR11727:SF7">
    <property type="entry name" value="DIMETHYLADENOSINE TRANSFERASE-RELATED"/>
    <property type="match status" value="1"/>
</dbReference>
<dbReference type="EMBL" id="JXBB01000023">
    <property type="protein sequence ID" value="OAR04119.1"/>
    <property type="molecule type" value="Genomic_DNA"/>
</dbReference>
<feature type="binding site" evidence="7 8">
    <location>
        <position position="74"/>
    </location>
    <ligand>
        <name>S-adenosyl-L-methionine</name>
        <dbReference type="ChEBI" id="CHEBI:59789"/>
    </ligand>
</feature>
<evidence type="ECO:0000313" key="11">
    <source>
        <dbReference type="Proteomes" id="UP000243024"/>
    </source>
</evidence>
<dbReference type="Proteomes" id="UP000243024">
    <property type="component" value="Unassembled WGS sequence"/>
</dbReference>
<feature type="binding site" evidence="7 8">
    <location>
        <position position="28"/>
    </location>
    <ligand>
        <name>S-adenosyl-L-methionine</name>
        <dbReference type="ChEBI" id="CHEBI:59789"/>
    </ligand>
</feature>
<dbReference type="InterPro" id="IPR029063">
    <property type="entry name" value="SAM-dependent_MTases_sf"/>
</dbReference>
<keyword evidence="1 7" id="KW-0963">Cytoplasm</keyword>
<dbReference type="CDD" id="cd02440">
    <property type="entry name" value="AdoMet_MTases"/>
    <property type="match status" value="1"/>
</dbReference>
<dbReference type="InterPro" id="IPR023165">
    <property type="entry name" value="rRNA_Ade_diMease-like_C"/>
</dbReference>
<dbReference type="InterPro" id="IPR020596">
    <property type="entry name" value="rRNA_Ade_Mease_Trfase_CS"/>
</dbReference>
<dbReference type="RefSeq" id="WP_066201286.1">
    <property type="nucleotide sequence ID" value="NZ_CBCSAS010000014.1"/>
</dbReference>
<evidence type="ECO:0000256" key="5">
    <source>
        <dbReference type="ARBA" id="ARBA00022691"/>
    </source>
</evidence>
<dbReference type="SMART" id="SM00650">
    <property type="entry name" value="rADc"/>
    <property type="match status" value="1"/>
</dbReference>
<dbReference type="HAMAP" id="MF_00607">
    <property type="entry name" value="16SrRNA_methyltr_A"/>
    <property type="match status" value="1"/>
</dbReference>
<feature type="binding site" evidence="7 8">
    <location>
        <position position="53"/>
    </location>
    <ligand>
        <name>S-adenosyl-L-methionine</name>
        <dbReference type="ChEBI" id="CHEBI:59789"/>
    </ligand>
</feature>
<comment type="catalytic activity">
    <reaction evidence="7">
        <text>adenosine(1518)/adenosine(1519) in 16S rRNA + 4 S-adenosyl-L-methionine = N(6)-dimethyladenosine(1518)/N(6)-dimethyladenosine(1519) in 16S rRNA + 4 S-adenosyl-L-homocysteine + 4 H(+)</text>
        <dbReference type="Rhea" id="RHEA:19609"/>
        <dbReference type="Rhea" id="RHEA-COMP:10232"/>
        <dbReference type="Rhea" id="RHEA-COMP:10233"/>
        <dbReference type="ChEBI" id="CHEBI:15378"/>
        <dbReference type="ChEBI" id="CHEBI:57856"/>
        <dbReference type="ChEBI" id="CHEBI:59789"/>
        <dbReference type="ChEBI" id="CHEBI:74411"/>
        <dbReference type="ChEBI" id="CHEBI:74493"/>
        <dbReference type="EC" id="2.1.1.182"/>
    </reaction>
</comment>
<dbReference type="InterPro" id="IPR011530">
    <property type="entry name" value="rRNA_adenine_dimethylase"/>
</dbReference>
<dbReference type="EC" id="2.1.1.182" evidence="7"/>
<evidence type="ECO:0000256" key="6">
    <source>
        <dbReference type="ARBA" id="ARBA00022884"/>
    </source>
</evidence>
<dbReference type="GO" id="GO:0052908">
    <property type="term" value="F:16S rRNA (adenine(1518)-N(6)/adenine(1519)-N(6))-dimethyltransferase activity"/>
    <property type="evidence" value="ECO:0007669"/>
    <property type="project" value="UniProtKB-EC"/>
</dbReference>
<evidence type="ECO:0000256" key="1">
    <source>
        <dbReference type="ARBA" id="ARBA00022490"/>
    </source>
</evidence>
<evidence type="ECO:0000256" key="4">
    <source>
        <dbReference type="ARBA" id="ARBA00022679"/>
    </source>
</evidence>
<evidence type="ECO:0000256" key="8">
    <source>
        <dbReference type="PROSITE-ProRule" id="PRU01026"/>
    </source>
</evidence>
<evidence type="ECO:0000259" key="9">
    <source>
        <dbReference type="SMART" id="SM00650"/>
    </source>
</evidence>
<name>A0A132N1C0_HYDSH</name>
<feature type="binding site" evidence="7 8">
    <location>
        <position position="124"/>
    </location>
    <ligand>
        <name>S-adenosyl-L-methionine</name>
        <dbReference type="ChEBI" id="CHEBI:59789"/>
    </ligand>
</feature>
<keyword evidence="5 7" id="KW-0949">S-adenosyl-L-methionine</keyword>
<dbReference type="InterPro" id="IPR001737">
    <property type="entry name" value="KsgA/Erm"/>
</dbReference>
<evidence type="ECO:0000256" key="7">
    <source>
        <dbReference type="HAMAP-Rule" id="MF_00607"/>
    </source>
</evidence>
<dbReference type="STRING" id="1484.SA87_06540"/>
<keyword evidence="3 7" id="KW-0489">Methyltransferase</keyword>
<dbReference type="Gene3D" id="1.10.8.100">
    <property type="entry name" value="Ribosomal RNA adenine dimethylase-like, domain 2"/>
    <property type="match status" value="1"/>
</dbReference>
<comment type="caution">
    <text evidence="10">The sequence shown here is derived from an EMBL/GenBank/DDBJ whole genome shotgun (WGS) entry which is preliminary data.</text>
</comment>
<reference evidence="10 11" key="1">
    <citation type="submission" date="2015-09" db="EMBL/GenBank/DDBJ databases">
        <title>Draft genome sequence of Hydrogenibacillus schlegelii DSM 2000.</title>
        <authorList>
            <person name="Hemp J."/>
        </authorList>
    </citation>
    <scope>NUCLEOTIDE SEQUENCE [LARGE SCALE GENOMIC DNA]</scope>
    <source>
        <strain evidence="10 11">MA 48</strain>
    </source>
</reference>
<dbReference type="NCBIfam" id="TIGR00755">
    <property type="entry name" value="ksgA"/>
    <property type="match status" value="1"/>
</dbReference>
<sequence>MNVDPRRTKALARALDLRPVKSRGQHFLTAPPIVDGIVTCAGVGPEDGVLEIGPGLGALTAALAERVRRVVAVEIDRRLVAALNELFADRPSVHIVEGDVLAVDLPELLNRHFAPETPVHVVANLPYYITTPILFRLLEHGDRFRAITIMVQKEVADRLVATPGTKAYGALTASVARFARVEKCLDVPAGAFFPPPAVASRVVRLVPHRPSPYAGCREGYGHLVAVAFKSRRKTLANNLRQAHPALPIDWGAWLEAHGYDAKIRGEMLAPDDFCRLGAALWTLLQARTG</sequence>
<keyword evidence="4 7" id="KW-0808">Transferase</keyword>
<feature type="binding site" evidence="7 8">
    <location>
        <position position="99"/>
    </location>
    <ligand>
        <name>S-adenosyl-L-methionine</name>
        <dbReference type="ChEBI" id="CHEBI:59789"/>
    </ligand>
</feature>
<evidence type="ECO:0000256" key="3">
    <source>
        <dbReference type="ARBA" id="ARBA00022603"/>
    </source>
</evidence>
<protein>
    <recommendedName>
        <fullName evidence="7">Ribosomal RNA small subunit methyltransferase A</fullName>
        <ecNumber evidence="7">2.1.1.182</ecNumber>
    </recommendedName>
    <alternativeName>
        <fullName evidence="7">16S rRNA (adenine(1518)-N(6)/adenine(1519)-N(6))-dimethyltransferase</fullName>
    </alternativeName>
    <alternativeName>
        <fullName evidence="7">16S rRNA dimethyladenosine transferase</fullName>
    </alternativeName>
    <alternativeName>
        <fullName evidence="7">16S rRNA dimethylase</fullName>
    </alternativeName>
    <alternativeName>
        <fullName evidence="7">S-adenosylmethionine-6-N', N'-adenosyl(rRNA) dimethyltransferase</fullName>
    </alternativeName>
</protein>
<dbReference type="PROSITE" id="PS01131">
    <property type="entry name" value="RRNA_A_DIMETH"/>
    <property type="match status" value="1"/>
</dbReference>
<dbReference type="SUPFAM" id="SSF53335">
    <property type="entry name" value="S-adenosyl-L-methionine-dependent methyltransferases"/>
    <property type="match status" value="1"/>
</dbReference>
<dbReference type="InterPro" id="IPR020598">
    <property type="entry name" value="rRNA_Ade_methylase_Trfase_N"/>
</dbReference>
<comment type="function">
    <text evidence="7">Specifically dimethylates two adjacent adenosines (A1518 and A1519) in the loop of a conserved hairpin near the 3'-end of 16S rRNA in the 30S particle. May play a critical role in biogenesis of 30S subunits.</text>
</comment>
<dbReference type="Gene3D" id="3.40.50.150">
    <property type="entry name" value="Vaccinia Virus protein VP39"/>
    <property type="match status" value="1"/>
</dbReference>
<dbReference type="GO" id="GO:0003723">
    <property type="term" value="F:RNA binding"/>
    <property type="evidence" value="ECO:0007669"/>
    <property type="project" value="UniProtKB-UniRule"/>
</dbReference>
<proteinExistence type="inferred from homology"/>
<dbReference type="Pfam" id="PF00398">
    <property type="entry name" value="RrnaAD"/>
    <property type="match status" value="1"/>
</dbReference>
<comment type="subcellular location">
    <subcellularLocation>
        <location evidence="7">Cytoplasm</location>
    </subcellularLocation>
</comment>
<evidence type="ECO:0000256" key="2">
    <source>
        <dbReference type="ARBA" id="ARBA00022552"/>
    </source>
</evidence>
<comment type="similarity">
    <text evidence="7">Belongs to the class I-like SAM-binding methyltransferase superfamily. rRNA adenine N(6)-methyltransferase family. RsmA subfamily.</text>
</comment>
<feature type="binding site" evidence="7 8">
    <location>
        <position position="26"/>
    </location>
    <ligand>
        <name>S-adenosyl-L-methionine</name>
        <dbReference type="ChEBI" id="CHEBI:59789"/>
    </ligand>
</feature>
<dbReference type="PANTHER" id="PTHR11727">
    <property type="entry name" value="DIMETHYLADENOSINE TRANSFERASE"/>
    <property type="match status" value="1"/>
</dbReference>
<feature type="domain" description="Ribosomal RNA adenine methylase transferase N-terminal" evidence="9">
    <location>
        <begin position="33"/>
        <end position="209"/>
    </location>
</feature>
<keyword evidence="6 7" id="KW-0694">RNA-binding</keyword>
<gene>
    <name evidence="7" type="primary">rsmA</name>
    <name evidence="7" type="synonym">ksgA</name>
    <name evidence="10" type="ORF">SA87_06540</name>
</gene>
<keyword evidence="11" id="KW-1185">Reference proteome</keyword>
<dbReference type="FunFam" id="3.40.50.150:FF:000023">
    <property type="entry name" value="Ribosomal RNA small subunit methyltransferase A"/>
    <property type="match status" value="1"/>
</dbReference>
<evidence type="ECO:0000313" key="10">
    <source>
        <dbReference type="EMBL" id="OAR04119.1"/>
    </source>
</evidence>
<accession>A0A132N1C0</accession>
<organism evidence="10 11">
    <name type="scientific">Hydrogenibacillus schlegelii</name>
    <name type="common">Bacillus schlegelii</name>
    <dbReference type="NCBI Taxonomy" id="1484"/>
    <lineage>
        <taxon>Bacteria</taxon>
        <taxon>Bacillati</taxon>
        <taxon>Bacillota</taxon>
        <taxon>Bacilli</taxon>
        <taxon>Bacillales</taxon>
        <taxon>Bacillales Family X. Incertae Sedis</taxon>
        <taxon>Hydrogenibacillus</taxon>
    </lineage>
</organism>
<keyword evidence="2 7" id="KW-0698">rRNA processing</keyword>